<comment type="caution">
    <text evidence="1">The sequence shown here is derived from an EMBL/GenBank/DDBJ whole genome shotgun (WGS) entry which is preliminary data.</text>
</comment>
<accession>A0ACC2GYQ5</accession>
<gene>
    <name evidence="1" type="ORF">DPEC_G00082250</name>
</gene>
<protein>
    <submittedName>
        <fullName evidence="1">Uncharacterized protein</fullName>
    </submittedName>
</protein>
<name>A0ACC2GYQ5_DALPE</name>
<reference evidence="1" key="1">
    <citation type="submission" date="2021-05" db="EMBL/GenBank/DDBJ databases">
        <authorList>
            <person name="Pan Q."/>
            <person name="Jouanno E."/>
            <person name="Zahm M."/>
            <person name="Klopp C."/>
            <person name="Cabau C."/>
            <person name="Louis A."/>
            <person name="Berthelot C."/>
            <person name="Parey E."/>
            <person name="Roest Crollius H."/>
            <person name="Montfort J."/>
            <person name="Robinson-Rechavi M."/>
            <person name="Bouchez O."/>
            <person name="Lampietro C."/>
            <person name="Lopez Roques C."/>
            <person name="Donnadieu C."/>
            <person name="Postlethwait J."/>
            <person name="Bobe J."/>
            <person name="Dillon D."/>
            <person name="Chandos A."/>
            <person name="von Hippel F."/>
            <person name="Guiguen Y."/>
        </authorList>
    </citation>
    <scope>NUCLEOTIDE SEQUENCE</scope>
    <source>
        <strain evidence="1">YG-Jan2019</strain>
    </source>
</reference>
<sequence length="102" mass="10838">MSVQAGVRGHCWGTHVSGGIFICALALQQSQPEQIIQSATIFPVICPIPAPTPAFQKSIPMTARNPPGNLAPYGQSDQEGCVQRKANKSCTTPPEVWRIPGA</sequence>
<evidence type="ECO:0000313" key="1">
    <source>
        <dbReference type="EMBL" id="KAJ8008806.1"/>
    </source>
</evidence>
<dbReference type="EMBL" id="CM055734">
    <property type="protein sequence ID" value="KAJ8008806.1"/>
    <property type="molecule type" value="Genomic_DNA"/>
</dbReference>
<evidence type="ECO:0000313" key="2">
    <source>
        <dbReference type="Proteomes" id="UP001157502"/>
    </source>
</evidence>
<dbReference type="Proteomes" id="UP001157502">
    <property type="component" value="Chromosome 7"/>
</dbReference>
<proteinExistence type="predicted"/>
<keyword evidence="2" id="KW-1185">Reference proteome</keyword>
<organism evidence="1 2">
    <name type="scientific">Dallia pectoralis</name>
    <name type="common">Alaska blackfish</name>
    <dbReference type="NCBI Taxonomy" id="75939"/>
    <lineage>
        <taxon>Eukaryota</taxon>
        <taxon>Metazoa</taxon>
        <taxon>Chordata</taxon>
        <taxon>Craniata</taxon>
        <taxon>Vertebrata</taxon>
        <taxon>Euteleostomi</taxon>
        <taxon>Actinopterygii</taxon>
        <taxon>Neopterygii</taxon>
        <taxon>Teleostei</taxon>
        <taxon>Protacanthopterygii</taxon>
        <taxon>Esociformes</taxon>
        <taxon>Umbridae</taxon>
        <taxon>Dallia</taxon>
    </lineage>
</organism>